<name>A0A1Z4LLL9_9CYAN</name>
<dbReference type="InterPro" id="IPR038333">
    <property type="entry name" value="T1MK-like_N_sf"/>
</dbReference>
<dbReference type="PANTHER" id="PTHR42933">
    <property type="entry name" value="SLR6095 PROTEIN"/>
    <property type="match status" value="1"/>
</dbReference>
<dbReference type="InterPro" id="IPR003356">
    <property type="entry name" value="DNA_methylase_A-5"/>
</dbReference>
<dbReference type="SMR" id="A0A1Z4LLL9"/>
<evidence type="ECO:0000259" key="9">
    <source>
        <dbReference type="Pfam" id="PF12161"/>
    </source>
</evidence>
<evidence type="ECO:0000256" key="2">
    <source>
        <dbReference type="ARBA" id="ARBA00011900"/>
    </source>
</evidence>
<proteinExistence type="inferred from homology"/>
<dbReference type="Gene3D" id="3.40.50.150">
    <property type="entry name" value="Vaccinia Virus protein VP39"/>
    <property type="match status" value="1"/>
</dbReference>
<feature type="domain" description="DNA methylase adenine-specific" evidence="8">
    <location>
        <begin position="131"/>
        <end position="437"/>
    </location>
</feature>
<dbReference type="InterPro" id="IPR002052">
    <property type="entry name" value="DNA_methylase_N6_adenine_CS"/>
</dbReference>
<feature type="domain" description="N6 adenine-specific DNA methyltransferase N-terminal" evidence="9">
    <location>
        <begin position="7"/>
        <end position="124"/>
    </location>
</feature>
<dbReference type="GO" id="GO:0008170">
    <property type="term" value="F:N-methyltransferase activity"/>
    <property type="evidence" value="ECO:0007669"/>
    <property type="project" value="InterPro"/>
</dbReference>
<sequence>MITGEIKYKIDRLWTTFWNNGISNPLSMIEQISYLLFIKRLDDLELVEKSGVKPIFSLEQQHYRWSYFKNLSNSEEMLQIVRDEVFPFIKNLGKNEENDYTLHMKDAVFLITNPNLLTNVVNQIDAIPMENRDISGDLYEYMLSKLNSAGTNGQFRTPRHIIQMIVELMSPGTKDIICDPACGTGGFLVAAVEYLRDSFNCEYFKSNTFQGFDFDSTMLRISSMNLMLHGIENPQIQARDSLSQDHEEISEAFTLIFANPPFKGSVEKLTTAKDLVKVVNTGKTELLFIALILRLLKIGGRAAVIVPNGVLFGSSKAHINIRRVLVEKHKLDAVISIPSGVFRPYAAVSTAVLIFTKTGKGGTDCVWFYDMKADGFSLDDKRQSVENNDIPDLLQQWKQRNSYKNIKGDNKAFWVTKEEIKENNYDLSINRYQDIEYEQIEYEQPKVILQKLRELENEICRDLDDLSELLK</sequence>
<comment type="catalytic activity">
    <reaction evidence="7">
        <text>a 2'-deoxyadenosine in DNA + S-adenosyl-L-methionine = an N(6)-methyl-2'-deoxyadenosine in DNA + S-adenosyl-L-homocysteine + H(+)</text>
        <dbReference type="Rhea" id="RHEA:15197"/>
        <dbReference type="Rhea" id="RHEA-COMP:12418"/>
        <dbReference type="Rhea" id="RHEA-COMP:12419"/>
        <dbReference type="ChEBI" id="CHEBI:15378"/>
        <dbReference type="ChEBI" id="CHEBI:57856"/>
        <dbReference type="ChEBI" id="CHEBI:59789"/>
        <dbReference type="ChEBI" id="CHEBI:90615"/>
        <dbReference type="ChEBI" id="CHEBI:90616"/>
        <dbReference type="EC" id="2.1.1.72"/>
    </reaction>
</comment>
<dbReference type="AlphaFoldDB" id="A0A1Z4LLL9"/>
<evidence type="ECO:0000256" key="1">
    <source>
        <dbReference type="ARBA" id="ARBA00006594"/>
    </source>
</evidence>
<keyword evidence="3" id="KW-0489">Methyltransferase</keyword>
<evidence type="ECO:0000256" key="3">
    <source>
        <dbReference type="ARBA" id="ARBA00022603"/>
    </source>
</evidence>
<dbReference type="InterPro" id="IPR022749">
    <property type="entry name" value="D12N6_MeTrfase_N"/>
</dbReference>
<dbReference type="EMBL" id="AP018227">
    <property type="protein sequence ID" value="BAY82141.1"/>
    <property type="molecule type" value="Genomic_DNA"/>
</dbReference>
<dbReference type="Proteomes" id="UP000218418">
    <property type="component" value="Chromosome"/>
</dbReference>
<gene>
    <name evidence="10" type="ORF">NIES267_16200</name>
</gene>
<comment type="similarity">
    <text evidence="1">Belongs to the N(4)/N(6)-methyltransferase family.</text>
</comment>
<evidence type="ECO:0000256" key="7">
    <source>
        <dbReference type="ARBA" id="ARBA00047942"/>
    </source>
</evidence>
<dbReference type="GO" id="GO:0003677">
    <property type="term" value="F:DNA binding"/>
    <property type="evidence" value="ECO:0007669"/>
    <property type="project" value="InterPro"/>
</dbReference>
<keyword evidence="4" id="KW-0808">Transferase</keyword>
<dbReference type="PRINTS" id="PR00507">
    <property type="entry name" value="N12N6MTFRASE"/>
</dbReference>
<dbReference type="REBASE" id="207107">
    <property type="entry name" value="M.Cpa267ORF16200P"/>
</dbReference>
<dbReference type="CDD" id="cd02440">
    <property type="entry name" value="AdoMet_MTases"/>
    <property type="match status" value="1"/>
</dbReference>
<dbReference type="Gene3D" id="1.20.1260.30">
    <property type="match status" value="1"/>
</dbReference>
<dbReference type="Pfam" id="PF02384">
    <property type="entry name" value="N6_Mtase"/>
    <property type="match status" value="1"/>
</dbReference>
<keyword evidence="5" id="KW-0949">S-adenosyl-L-methionine</keyword>
<protein>
    <recommendedName>
        <fullName evidence="2">site-specific DNA-methyltransferase (adenine-specific)</fullName>
        <ecNumber evidence="2">2.1.1.72</ecNumber>
    </recommendedName>
</protein>
<accession>A0A1Z4LLL9</accession>
<reference evidence="10 11" key="1">
    <citation type="submission" date="2017-06" db="EMBL/GenBank/DDBJ databases">
        <title>Genome sequencing of cyanobaciteial culture collection at National Institute for Environmental Studies (NIES).</title>
        <authorList>
            <person name="Hirose Y."/>
            <person name="Shimura Y."/>
            <person name="Fujisawa T."/>
            <person name="Nakamura Y."/>
            <person name="Kawachi M."/>
        </authorList>
    </citation>
    <scope>NUCLEOTIDE SEQUENCE [LARGE SCALE GENOMIC DNA]</scope>
    <source>
        <strain evidence="10 11">NIES-267</strain>
    </source>
</reference>
<dbReference type="InterPro" id="IPR051537">
    <property type="entry name" value="DNA_Adenine_Mtase"/>
</dbReference>
<evidence type="ECO:0000256" key="5">
    <source>
        <dbReference type="ARBA" id="ARBA00022691"/>
    </source>
</evidence>
<dbReference type="GO" id="GO:0009307">
    <property type="term" value="P:DNA restriction-modification system"/>
    <property type="evidence" value="ECO:0007669"/>
    <property type="project" value="UniProtKB-KW"/>
</dbReference>
<evidence type="ECO:0000313" key="10">
    <source>
        <dbReference type="EMBL" id="BAY82141.1"/>
    </source>
</evidence>
<keyword evidence="6" id="KW-0680">Restriction system</keyword>
<evidence type="ECO:0000256" key="4">
    <source>
        <dbReference type="ARBA" id="ARBA00022679"/>
    </source>
</evidence>
<dbReference type="EC" id="2.1.1.72" evidence="2"/>
<evidence type="ECO:0000313" key="11">
    <source>
        <dbReference type="Proteomes" id="UP000218418"/>
    </source>
</evidence>
<dbReference type="PANTHER" id="PTHR42933:SF3">
    <property type="entry name" value="TYPE I RESTRICTION ENZYME MJAVIII METHYLASE SUBUNIT"/>
    <property type="match status" value="1"/>
</dbReference>
<keyword evidence="11" id="KW-1185">Reference proteome</keyword>
<evidence type="ECO:0000259" key="8">
    <source>
        <dbReference type="Pfam" id="PF02384"/>
    </source>
</evidence>
<dbReference type="PROSITE" id="PS00092">
    <property type="entry name" value="N6_MTASE"/>
    <property type="match status" value="1"/>
</dbReference>
<dbReference type="GO" id="GO:0032259">
    <property type="term" value="P:methylation"/>
    <property type="evidence" value="ECO:0007669"/>
    <property type="project" value="UniProtKB-KW"/>
</dbReference>
<dbReference type="OrthoDB" id="467945at2"/>
<organism evidence="10 11">
    <name type="scientific">Calothrix parasitica NIES-267</name>
    <dbReference type="NCBI Taxonomy" id="1973488"/>
    <lineage>
        <taxon>Bacteria</taxon>
        <taxon>Bacillati</taxon>
        <taxon>Cyanobacteriota</taxon>
        <taxon>Cyanophyceae</taxon>
        <taxon>Nostocales</taxon>
        <taxon>Calotrichaceae</taxon>
        <taxon>Calothrix</taxon>
    </lineage>
</organism>
<dbReference type="InterPro" id="IPR029063">
    <property type="entry name" value="SAM-dependent_MTases_sf"/>
</dbReference>
<evidence type="ECO:0000256" key="6">
    <source>
        <dbReference type="ARBA" id="ARBA00022747"/>
    </source>
</evidence>
<dbReference type="SUPFAM" id="SSF53335">
    <property type="entry name" value="S-adenosyl-L-methionine-dependent methyltransferases"/>
    <property type="match status" value="1"/>
</dbReference>
<dbReference type="Pfam" id="PF12161">
    <property type="entry name" value="HsdM_N"/>
    <property type="match status" value="1"/>
</dbReference>
<dbReference type="GO" id="GO:0009007">
    <property type="term" value="F:site-specific DNA-methyltransferase (adenine-specific) activity"/>
    <property type="evidence" value="ECO:0007669"/>
    <property type="project" value="UniProtKB-EC"/>
</dbReference>